<dbReference type="RefSeq" id="WP_275469838.1">
    <property type="nucleotide sequence ID" value="NZ_CP110232.1"/>
</dbReference>
<dbReference type="InterPro" id="IPR024654">
    <property type="entry name" value="Calcineurin-like_PHP_lpxH"/>
</dbReference>
<dbReference type="AlphaFoldDB" id="A0AAF0I8D4"/>
<proteinExistence type="inferred from homology"/>
<evidence type="ECO:0000256" key="1">
    <source>
        <dbReference type="ARBA" id="ARBA00008950"/>
    </source>
</evidence>
<accession>A0AAF0I8D4</accession>
<sequence>MKYLVVSDNHGDRDCLVDLADYYRGKVDCMFHCGDSELEPTDSLWDDFVVVTGNCDYDERFLKEQLVKTDEDRILMTHGHLYNVRQTLSNLVYRAQELSASIVLFGHTHELGVEMIEEVLVLNPGSISLPRGQYMIKTYAIIENLADSYQVSYYRDNHEKLSHLTVSCTK</sequence>
<dbReference type="EMBL" id="CP110232">
    <property type="protein sequence ID" value="WEG74039.1"/>
    <property type="molecule type" value="Genomic_DNA"/>
</dbReference>
<keyword evidence="2" id="KW-0479">Metal-binding</keyword>
<dbReference type="Gene3D" id="3.60.21.10">
    <property type="match status" value="1"/>
</dbReference>
<evidence type="ECO:0000259" key="3">
    <source>
        <dbReference type="Pfam" id="PF12850"/>
    </source>
</evidence>
<name>A0AAF0I8D4_9ENTE</name>
<dbReference type="GO" id="GO:0016787">
    <property type="term" value="F:hydrolase activity"/>
    <property type="evidence" value="ECO:0007669"/>
    <property type="project" value="UniProtKB-UniRule"/>
</dbReference>
<keyword evidence="5" id="KW-1185">Reference proteome</keyword>
<dbReference type="InterPro" id="IPR029052">
    <property type="entry name" value="Metallo-depent_PP-like"/>
</dbReference>
<dbReference type="Proteomes" id="UP001179647">
    <property type="component" value="Chromosome"/>
</dbReference>
<dbReference type="GO" id="GO:0046872">
    <property type="term" value="F:metal ion binding"/>
    <property type="evidence" value="ECO:0007669"/>
    <property type="project" value="UniProtKB-KW"/>
</dbReference>
<protein>
    <recommendedName>
        <fullName evidence="2">Phosphoesterase</fullName>
        <ecNumber evidence="2">3.1.4.-</ecNumber>
    </recommendedName>
</protein>
<gene>
    <name evidence="4" type="ORF">OL234_03840</name>
</gene>
<dbReference type="PANTHER" id="PTHR11124">
    <property type="entry name" value="VACUOLAR SORTING PROTEIN VPS29"/>
    <property type="match status" value="1"/>
</dbReference>
<dbReference type="InterPro" id="IPR000979">
    <property type="entry name" value="Phosphodiesterase_MJ0936/Vps29"/>
</dbReference>
<dbReference type="EC" id="3.1.4.-" evidence="2"/>
<dbReference type="NCBIfam" id="TIGR00040">
    <property type="entry name" value="yfcE"/>
    <property type="match status" value="1"/>
</dbReference>
<dbReference type="Pfam" id="PF12850">
    <property type="entry name" value="Metallophos_2"/>
    <property type="match status" value="1"/>
</dbReference>
<dbReference type="InterPro" id="IPR041802">
    <property type="entry name" value="MPP_YfcE"/>
</dbReference>
<evidence type="ECO:0000256" key="2">
    <source>
        <dbReference type="RuleBase" id="RU362039"/>
    </source>
</evidence>
<dbReference type="KEGG" id="vie:OL234_03840"/>
<comment type="similarity">
    <text evidence="1 2">Belongs to the metallophosphoesterase superfamily. YfcE family.</text>
</comment>
<comment type="cofactor">
    <cofactor evidence="2">
        <name>a divalent metal cation</name>
        <dbReference type="ChEBI" id="CHEBI:60240"/>
    </cofactor>
</comment>
<reference evidence="4" key="1">
    <citation type="submission" date="2022-10" db="EMBL/GenBank/DDBJ databases">
        <title>Vagococcus sp. isolated from poultry meat.</title>
        <authorList>
            <person name="Johansson P."/>
            <person name="Bjorkroth J."/>
        </authorList>
    </citation>
    <scope>NUCLEOTIDE SEQUENCE</scope>
    <source>
        <strain evidence="4">STAA11</strain>
    </source>
</reference>
<feature type="domain" description="Calcineurin-like phosphoesterase" evidence="3">
    <location>
        <begin position="1"/>
        <end position="143"/>
    </location>
</feature>
<organism evidence="4 5">
    <name type="scientific">Vagococcus intermedius</name>
    <dbReference type="NCBI Taxonomy" id="2991418"/>
    <lineage>
        <taxon>Bacteria</taxon>
        <taxon>Bacillati</taxon>
        <taxon>Bacillota</taxon>
        <taxon>Bacilli</taxon>
        <taxon>Lactobacillales</taxon>
        <taxon>Enterococcaceae</taxon>
        <taxon>Vagococcus</taxon>
    </lineage>
</organism>
<dbReference type="CDD" id="cd00841">
    <property type="entry name" value="MPP_YfcE"/>
    <property type="match status" value="1"/>
</dbReference>
<evidence type="ECO:0000313" key="4">
    <source>
        <dbReference type="EMBL" id="WEG74039.1"/>
    </source>
</evidence>
<evidence type="ECO:0000313" key="5">
    <source>
        <dbReference type="Proteomes" id="UP001179647"/>
    </source>
</evidence>
<dbReference type="SUPFAM" id="SSF56300">
    <property type="entry name" value="Metallo-dependent phosphatases"/>
    <property type="match status" value="1"/>
</dbReference>